<dbReference type="PROSITE" id="PS50850">
    <property type="entry name" value="MFS"/>
    <property type="match status" value="1"/>
</dbReference>
<dbReference type="InterPro" id="IPR020846">
    <property type="entry name" value="MFS_dom"/>
</dbReference>
<keyword evidence="2" id="KW-0813">Transport</keyword>
<dbReference type="EMBL" id="JANBVN010000109">
    <property type="protein sequence ID" value="KAJ9143611.1"/>
    <property type="molecule type" value="Genomic_DNA"/>
</dbReference>
<dbReference type="Gene3D" id="1.20.1250.20">
    <property type="entry name" value="MFS general substrate transporter like domains"/>
    <property type="match status" value="1"/>
</dbReference>
<evidence type="ECO:0000259" key="8">
    <source>
        <dbReference type="PROSITE" id="PS50850"/>
    </source>
</evidence>
<dbReference type="SUPFAM" id="SSF103473">
    <property type="entry name" value="MFS general substrate transporter"/>
    <property type="match status" value="1"/>
</dbReference>
<evidence type="ECO:0000256" key="2">
    <source>
        <dbReference type="ARBA" id="ARBA00022448"/>
    </source>
</evidence>
<keyword evidence="5 7" id="KW-0472">Membrane</keyword>
<dbReference type="GO" id="GO:0022857">
    <property type="term" value="F:transmembrane transporter activity"/>
    <property type="evidence" value="ECO:0007669"/>
    <property type="project" value="InterPro"/>
</dbReference>
<dbReference type="PANTHER" id="PTHR23504">
    <property type="entry name" value="MAJOR FACILITATOR SUPERFAMILY DOMAIN-CONTAINING PROTEIN 10"/>
    <property type="match status" value="1"/>
</dbReference>
<feature type="transmembrane region" description="Helical" evidence="7">
    <location>
        <begin position="473"/>
        <end position="493"/>
    </location>
</feature>
<feature type="transmembrane region" description="Helical" evidence="7">
    <location>
        <begin position="71"/>
        <end position="92"/>
    </location>
</feature>
<name>A0AA38RZ03_9PEZI</name>
<protein>
    <submittedName>
        <fullName evidence="9">MFS general substrate transporter</fullName>
    </submittedName>
</protein>
<dbReference type="InterPro" id="IPR001958">
    <property type="entry name" value="Tet-R_TetA/multi-R_MdtG-like"/>
</dbReference>
<reference evidence="9" key="1">
    <citation type="submission" date="2022-07" db="EMBL/GenBank/DDBJ databases">
        <title>Fungi with potential for degradation of polypropylene.</title>
        <authorList>
            <person name="Gostincar C."/>
        </authorList>
    </citation>
    <scope>NUCLEOTIDE SEQUENCE</scope>
    <source>
        <strain evidence="9">EXF-13287</strain>
    </source>
</reference>
<comment type="subcellular location">
    <subcellularLocation>
        <location evidence="1">Membrane</location>
        <topology evidence="1">Multi-pass membrane protein</topology>
    </subcellularLocation>
</comment>
<feature type="transmembrane region" description="Helical" evidence="7">
    <location>
        <begin position="198"/>
        <end position="220"/>
    </location>
</feature>
<gene>
    <name evidence="9" type="ORF">NKR19_g6751</name>
</gene>
<feature type="transmembrane region" description="Helical" evidence="7">
    <location>
        <begin position="141"/>
        <end position="160"/>
    </location>
</feature>
<evidence type="ECO:0000313" key="9">
    <source>
        <dbReference type="EMBL" id="KAJ9143611.1"/>
    </source>
</evidence>
<evidence type="ECO:0000313" key="10">
    <source>
        <dbReference type="Proteomes" id="UP001174691"/>
    </source>
</evidence>
<evidence type="ECO:0000256" key="3">
    <source>
        <dbReference type="ARBA" id="ARBA00022692"/>
    </source>
</evidence>
<dbReference type="InterPro" id="IPR036259">
    <property type="entry name" value="MFS_trans_sf"/>
</dbReference>
<evidence type="ECO:0000256" key="7">
    <source>
        <dbReference type="SAM" id="Phobius"/>
    </source>
</evidence>
<evidence type="ECO:0000256" key="6">
    <source>
        <dbReference type="SAM" id="MobiDB-lite"/>
    </source>
</evidence>
<feature type="transmembrane region" description="Helical" evidence="7">
    <location>
        <begin position="107"/>
        <end position="129"/>
    </location>
</feature>
<feature type="transmembrane region" description="Helical" evidence="7">
    <location>
        <begin position="370"/>
        <end position="392"/>
    </location>
</feature>
<sequence>MSGTLQSDGRANGSPGHQADETTPLLAVGATFLAAGDVALTADPEMSEATTLNEQSPADDSADKPLPKGQIILLCYARFIEPIAFFGIFPYINQMAQHNGNLPYTDVGFYSGLIESLFSLTQMCVMMFWGRAADRVGRKPVLVFSLVGVTLATAIFGLARTIWQMILFRCLAGVFAGTIVTIRTMIAEHSTSKTQARAFSWFAFTGNMGIALGPPIGGALADPAHQYPKLFGDVQFFIDYPYALPSIAIATIGLTSVFTSAFFVEETLKTKPSANGAESGPPKPPPLSTSGLLKSRGVGLALTCYGLVFLLAFAYTSIVAVFWYTPIPLGGYGLTSLRISLLMGLNGVAQGIWILLVFPPLQHRIGTTGVLKICAVAYPLFFLTCPLMNAILRNGNDTLFWVLAPPLLAVGCGVSMSFTAVQLAINDVAPTPQVLGTLNALSLTLVSGIRSFSPALFTSLFAVGARTQWLSGYAIWVLLTVLAGAFTALSRYLPDYDEMKKERERRHGE</sequence>
<feature type="region of interest" description="Disordered" evidence="6">
    <location>
        <begin position="1"/>
        <end position="21"/>
    </location>
</feature>
<proteinExistence type="predicted"/>
<feature type="transmembrane region" description="Helical" evidence="7">
    <location>
        <begin position="433"/>
        <end position="453"/>
    </location>
</feature>
<dbReference type="Pfam" id="PF07690">
    <property type="entry name" value="MFS_1"/>
    <property type="match status" value="1"/>
</dbReference>
<feature type="transmembrane region" description="Helical" evidence="7">
    <location>
        <begin position="337"/>
        <end position="358"/>
    </location>
</feature>
<keyword evidence="10" id="KW-1185">Reference proteome</keyword>
<dbReference type="Proteomes" id="UP001174691">
    <property type="component" value="Unassembled WGS sequence"/>
</dbReference>
<comment type="caution">
    <text evidence="9">The sequence shown here is derived from an EMBL/GenBank/DDBJ whole genome shotgun (WGS) entry which is preliminary data.</text>
</comment>
<dbReference type="InterPro" id="IPR011701">
    <property type="entry name" value="MFS"/>
</dbReference>
<feature type="transmembrane region" description="Helical" evidence="7">
    <location>
        <begin position="398"/>
        <end position="421"/>
    </location>
</feature>
<feature type="transmembrane region" description="Helical" evidence="7">
    <location>
        <begin position="240"/>
        <end position="264"/>
    </location>
</feature>
<organism evidence="9 10">
    <name type="scientific">Coniochaeta hoffmannii</name>
    <dbReference type="NCBI Taxonomy" id="91930"/>
    <lineage>
        <taxon>Eukaryota</taxon>
        <taxon>Fungi</taxon>
        <taxon>Dikarya</taxon>
        <taxon>Ascomycota</taxon>
        <taxon>Pezizomycotina</taxon>
        <taxon>Sordariomycetes</taxon>
        <taxon>Sordariomycetidae</taxon>
        <taxon>Coniochaetales</taxon>
        <taxon>Coniochaetaceae</taxon>
        <taxon>Coniochaeta</taxon>
    </lineage>
</organism>
<feature type="domain" description="Major facilitator superfamily (MFS) profile" evidence="8">
    <location>
        <begin position="70"/>
        <end position="497"/>
    </location>
</feature>
<dbReference type="PANTHER" id="PTHR23504:SF3">
    <property type="entry name" value="MAJOR FACILITATOR SUPERFAMILY (MFS) PROFILE DOMAIN-CONTAINING PROTEIN"/>
    <property type="match status" value="1"/>
</dbReference>
<evidence type="ECO:0000256" key="4">
    <source>
        <dbReference type="ARBA" id="ARBA00022989"/>
    </source>
</evidence>
<feature type="transmembrane region" description="Helical" evidence="7">
    <location>
        <begin position="166"/>
        <end position="186"/>
    </location>
</feature>
<dbReference type="GO" id="GO:0016020">
    <property type="term" value="C:membrane"/>
    <property type="evidence" value="ECO:0007669"/>
    <property type="project" value="UniProtKB-SubCell"/>
</dbReference>
<feature type="transmembrane region" description="Helical" evidence="7">
    <location>
        <begin position="298"/>
        <end position="325"/>
    </location>
</feature>
<accession>A0AA38RZ03</accession>
<keyword evidence="3 7" id="KW-0812">Transmembrane</keyword>
<keyword evidence="4 7" id="KW-1133">Transmembrane helix</keyword>
<dbReference type="PRINTS" id="PR01035">
    <property type="entry name" value="TCRTETA"/>
</dbReference>
<evidence type="ECO:0000256" key="5">
    <source>
        <dbReference type="ARBA" id="ARBA00023136"/>
    </source>
</evidence>
<dbReference type="AlphaFoldDB" id="A0AA38RZ03"/>
<dbReference type="CDD" id="cd17330">
    <property type="entry name" value="MFS_SLC46_TetA_like"/>
    <property type="match status" value="1"/>
</dbReference>
<evidence type="ECO:0000256" key="1">
    <source>
        <dbReference type="ARBA" id="ARBA00004141"/>
    </source>
</evidence>